<dbReference type="PANTHER" id="PTHR35528">
    <property type="entry name" value="BLL1675 PROTEIN"/>
    <property type="match status" value="1"/>
</dbReference>
<evidence type="ECO:0000256" key="3">
    <source>
        <dbReference type="ARBA" id="ARBA00023172"/>
    </source>
</evidence>
<dbReference type="PROSITE" id="PS50994">
    <property type="entry name" value="INTEGRASE"/>
    <property type="match status" value="1"/>
</dbReference>
<reference evidence="5 6" key="1">
    <citation type="journal article" date="2024" name="Chem. Sci.">
        <title>Discovery of megapolipeptins by genome mining of a Burkholderiales bacteria collection.</title>
        <authorList>
            <person name="Paulo B.S."/>
            <person name="Recchia M.J.J."/>
            <person name="Lee S."/>
            <person name="Fergusson C.H."/>
            <person name="Romanowski S.B."/>
            <person name="Hernandez A."/>
            <person name="Krull N."/>
            <person name="Liu D.Y."/>
            <person name="Cavanagh H."/>
            <person name="Bos A."/>
            <person name="Gray C.A."/>
            <person name="Murphy B.T."/>
            <person name="Linington R.G."/>
            <person name="Eustaquio A.S."/>
        </authorList>
    </citation>
    <scope>NUCLEOTIDE SEQUENCE [LARGE SCALE GENOMIC DNA]</scope>
    <source>
        <strain evidence="5 6">RL17-338-BIC-A</strain>
    </source>
</reference>
<accession>A0ABW9E214</accession>
<dbReference type="NCBIfam" id="NF033587">
    <property type="entry name" value="transpos_IS6"/>
    <property type="match status" value="1"/>
</dbReference>
<keyword evidence="2" id="KW-0238">DNA-binding</keyword>
<dbReference type="InterPro" id="IPR032874">
    <property type="entry name" value="DDE_dom"/>
</dbReference>
<dbReference type="PANTHER" id="PTHR35528:SF3">
    <property type="entry name" value="BLL1675 PROTEIN"/>
    <property type="match status" value="1"/>
</dbReference>
<feature type="domain" description="Integrase catalytic" evidence="4">
    <location>
        <begin position="75"/>
        <end position="241"/>
    </location>
</feature>
<dbReference type="Pfam" id="PF13610">
    <property type="entry name" value="DDE_Tnp_IS240"/>
    <property type="match status" value="1"/>
</dbReference>
<dbReference type="SUPFAM" id="SSF53098">
    <property type="entry name" value="Ribonuclease H-like"/>
    <property type="match status" value="1"/>
</dbReference>
<keyword evidence="1" id="KW-0815">Transposition</keyword>
<evidence type="ECO:0000256" key="2">
    <source>
        <dbReference type="ARBA" id="ARBA00023125"/>
    </source>
</evidence>
<proteinExistence type="predicted"/>
<name>A0ABW9E214_9BURK</name>
<dbReference type="InterPro" id="IPR012337">
    <property type="entry name" value="RNaseH-like_sf"/>
</dbReference>
<organism evidence="5 6">
    <name type="scientific">Paraburkholderia metrosideri</name>
    <dbReference type="NCBI Taxonomy" id="580937"/>
    <lineage>
        <taxon>Bacteria</taxon>
        <taxon>Pseudomonadati</taxon>
        <taxon>Pseudomonadota</taxon>
        <taxon>Betaproteobacteria</taxon>
        <taxon>Burkholderiales</taxon>
        <taxon>Burkholderiaceae</taxon>
        <taxon>Paraburkholderia</taxon>
    </lineage>
</organism>
<protein>
    <submittedName>
        <fullName evidence="5">IS6 family transposase</fullName>
    </submittedName>
</protein>
<keyword evidence="6" id="KW-1185">Reference proteome</keyword>
<dbReference type="Proteomes" id="UP001629432">
    <property type="component" value="Unassembled WGS sequence"/>
</dbReference>
<dbReference type="EMBL" id="JAQQCF010000044">
    <property type="protein sequence ID" value="MFM0641623.1"/>
    <property type="molecule type" value="Genomic_DNA"/>
</dbReference>
<evidence type="ECO:0000313" key="6">
    <source>
        <dbReference type="Proteomes" id="UP001629432"/>
    </source>
</evidence>
<dbReference type="RefSeq" id="WP_408340191.1">
    <property type="nucleotide sequence ID" value="NZ_JAQQCF010000044.1"/>
</dbReference>
<dbReference type="InterPro" id="IPR047930">
    <property type="entry name" value="Transpos_IS6"/>
</dbReference>
<dbReference type="InterPro" id="IPR001584">
    <property type="entry name" value="Integrase_cat-core"/>
</dbReference>
<gene>
    <name evidence="5" type="ORF">PQQ63_33520</name>
</gene>
<keyword evidence="3" id="KW-0233">DNA recombination</keyword>
<sequence length="242" mass="27973">MTGDEQVEECGRGLFDGRHFDRETIILCVRWYLRYKLSLRDLVEMMAERGLSLAHTTILRWVKRFTPEFVKRWNRFGTPAGRSWRVDETYLKIRGRWVYLYRAVDRAGQTVDFMLRAKRDVAAAKTFFSKAIKHHGQPPETITLDGYAASHRAVREMKADGLLPEDTKVRSSKYLNNVIEQDHRNVKSRTNVTLGFKRFRSAATTISDIELMHRIRKGQFNLARLGLKDAAAPAVWSAILSA</sequence>
<evidence type="ECO:0000256" key="1">
    <source>
        <dbReference type="ARBA" id="ARBA00022578"/>
    </source>
</evidence>
<evidence type="ECO:0000259" key="4">
    <source>
        <dbReference type="PROSITE" id="PS50994"/>
    </source>
</evidence>
<comment type="caution">
    <text evidence="5">The sequence shown here is derived from an EMBL/GenBank/DDBJ whole genome shotgun (WGS) entry which is preliminary data.</text>
</comment>
<evidence type="ECO:0000313" key="5">
    <source>
        <dbReference type="EMBL" id="MFM0641623.1"/>
    </source>
</evidence>
<dbReference type="InterPro" id="IPR052183">
    <property type="entry name" value="IS_Transposase"/>
</dbReference>